<evidence type="ECO:0000313" key="2">
    <source>
        <dbReference type="EMBL" id="QRW23654.1"/>
    </source>
</evidence>
<evidence type="ECO:0000259" key="1">
    <source>
        <dbReference type="Pfam" id="PF00075"/>
    </source>
</evidence>
<dbReference type="GO" id="GO:0003676">
    <property type="term" value="F:nucleic acid binding"/>
    <property type="evidence" value="ECO:0007669"/>
    <property type="project" value="InterPro"/>
</dbReference>
<dbReference type="AlphaFoldDB" id="A0A8H8SZJ2"/>
<dbReference type="InterPro" id="IPR036397">
    <property type="entry name" value="RNaseH_sf"/>
</dbReference>
<feature type="domain" description="RNase H type-1" evidence="1">
    <location>
        <begin position="144"/>
        <end position="229"/>
    </location>
</feature>
<dbReference type="KEGG" id="rsx:RhiXN_08690"/>
<dbReference type="InterPro" id="IPR012337">
    <property type="entry name" value="RNaseH-like_sf"/>
</dbReference>
<dbReference type="CDD" id="cd09276">
    <property type="entry name" value="Rnase_HI_RT_non_LTR"/>
    <property type="match status" value="1"/>
</dbReference>
<reference evidence="2" key="1">
    <citation type="submission" date="2020-05" db="EMBL/GenBank/DDBJ databases">
        <title>Evolutionary and genomic comparisons of hybrid uninucleate and nonhybrid Rhizoctonia fungi.</title>
        <authorList>
            <person name="Li C."/>
            <person name="Chen X."/>
        </authorList>
    </citation>
    <scope>NUCLEOTIDE SEQUENCE</scope>
    <source>
        <strain evidence="2">AG-1 IA</strain>
    </source>
</reference>
<organism evidence="2 3">
    <name type="scientific">Rhizoctonia solani</name>
    <dbReference type="NCBI Taxonomy" id="456999"/>
    <lineage>
        <taxon>Eukaryota</taxon>
        <taxon>Fungi</taxon>
        <taxon>Dikarya</taxon>
        <taxon>Basidiomycota</taxon>
        <taxon>Agaricomycotina</taxon>
        <taxon>Agaricomycetes</taxon>
        <taxon>Cantharellales</taxon>
        <taxon>Ceratobasidiaceae</taxon>
        <taxon>Rhizoctonia</taxon>
    </lineage>
</organism>
<proteinExistence type="predicted"/>
<dbReference type="Proteomes" id="UP000650533">
    <property type="component" value="Chromosome 10"/>
</dbReference>
<accession>A0A8H8SZJ2</accession>
<evidence type="ECO:0000313" key="3">
    <source>
        <dbReference type="Proteomes" id="UP000650533"/>
    </source>
</evidence>
<sequence>MNYSAKLRTIPKSSEVAKRLPASWDTHTPTLNSNRNNKTKSLQSPIHFIASHSHPHIEFVLPTLTTHPTHPFHSLIKSKSKTPLTASSATNTVTESYPKLAYLKNVMPAFLATQMGTRQCPMAFRKLASATLYVLEKDSVIVVAFMKAKQIAESQGYCKIRIYCDNQSAVKSIADLSRHPCQFASRAFVTATKAFVAEHPEQSIHITWTPGHNGVEGNETADRLANEGARVAPTPIFNRTITWAKEQATRKTIRTWKKAWYEHSESRINSKYYIPRPPALKLHPIFNSSKLGRDIECRLVQYLTGHGHYGKYHAQFHHNVDPRCACGESDETIFHLTTSCPATAGHRGILSEFSTNISDPTLFGSLAGLEAVAKFIAKTGIGRRRGGPQAAAHSM</sequence>
<dbReference type="Pfam" id="PF00075">
    <property type="entry name" value="RNase_H"/>
    <property type="match status" value="1"/>
</dbReference>
<dbReference type="InterPro" id="IPR002156">
    <property type="entry name" value="RNaseH_domain"/>
</dbReference>
<protein>
    <submittedName>
        <fullName evidence="2">RNase H domain-containing protein</fullName>
    </submittedName>
</protein>
<dbReference type="RefSeq" id="XP_043183891.1">
    <property type="nucleotide sequence ID" value="XM_043328506.1"/>
</dbReference>
<dbReference type="EMBL" id="CP059667">
    <property type="protein sequence ID" value="QRW23654.1"/>
    <property type="molecule type" value="Genomic_DNA"/>
</dbReference>
<dbReference type="GeneID" id="67030969"/>
<dbReference type="SUPFAM" id="SSF53098">
    <property type="entry name" value="Ribonuclease H-like"/>
    <property type="match status" value="1"/>
</dbReference>
<name>A0A8H8SZJ2_9AGAM</name>
<dbReference type="Gene3D" id="3.30.420.10">
    <property type="entry name" value="Ribonuclease H-like superfamily/Ribonuclease H"/>
    <property type="match status" value="1"/>
</dbReference>
<dbReference type="GO" id="GO:0004523">
    <property type="term" value="F:RNA-DNA hybrid ribonuclease activity"/>
    <property type="evidence" value="ECO:0007669"/>
    <property type="project" value="InterPro"/>
</dbReference>
<gene>
    <name evidence="2" type="ORF">RhiXN_08690</name>
</gene>